<comment type="caution">
    <text evidence="11">The sequence shown here is derived from an EMBL/GenBank/DDBJ whole genome shotgun (WGS) entry which is preliminary data.</text>
</comment>
<keyword evidence="2 8" id="KW-0812">Transmembrane</keyword>
<feature type="domain" description="ABC transporter" evidence="9">
    <location>
        <begin position="569"/>
        <end position="804"/>
    </location>
</feature>
<keyword evidence="12" id="KW-1185">Reference proteome</keyword>
<dbReference type="InterPro" id="IPR036640">
    <property type="entry name" value="ABC1_TM_sf"/>
</dbReference>
<dbReference type="SMART" id="SM00382">
    <property type="entry name" value="AAA"/>
    <property type="match status" value="1"/>
</dbReference>
<dbReference type="InterPro" id="IPR003593">
    <property type="entry name" value="AAA+_ATPase"/>
</dbReference>
<evidence type="ECO:0000256" key="6">
    <source>
        <dbReference type="ARBA" id="ARBA00023136"/>
    </source>
</evidence>
<dbReference type="InterPro" id="IPR017871">
    <property type="entry name" value="ABC_transporter-like_CS"/>
</dbReference>
<dbReference type="EMBL" id="JAKJXO020000002">
    <property type="protein sequence ID" value="KAL1610029.1"/>
    <property type="molecule type" value="Genomic_DNA"/>
</dbReference>
<accession>A0ABR3S035</accession>
<dbReference type="SUPFAM" id="SSF52540">
    <property type="entry name" value="P-loop containing nucleoside triphosphate hydrolases"/>
    <property type="match status" value="1"/>
</dbReference>
<dbReference type="PROSITE" id="PS50929">
    <property type="entry name" value="ABC_TM1F"/>
    <property type="match status" value="1"/>
</dbReference>
<dbReference type="SUPFAM" id="SSF90123">
    <property type="entry name" value="ABC transporter transmembrane region"/>
    <property type="match status" value="1"/>
</dbReference>
<feature type="region of interest" description="Disordered" evidence="7">
    <location>
        <begin position="828"/>
        <end position="870"/>
    </location>
</feature>
<feature type="transmembrane region" description="Helical" evidence="8">
    <location>
        <begin position="248"/>
        <end position="267"/>
    </location>
</feature>
<feature type="compositionally biased region" description="Acidic residues" evidence="7">
    <location>
        <begin position="889"/>
        <end position="900"/>
    </location>
</feature>
<feature type="region of interest" description="Disordered" evidence="7">
    <location>
        <begin position="1029"/>
        <end position="1052"/>
    </location>
</feature>
<feature type="transmembrane region" description="Helical" evidence="8">
    <location>
        <begin position="108"/>
        <end position="129"/>
    </location>
</feature>
<evidence type="ECO:0000259" key="10">
    <source>
        <dbReference type="PROSITE" id="PS50929"/>
    </source>
</evidence>
<dbReference type="Pfam" id="PF00664">
    <property type="entry name" value="ABC_membrane"/>
    <property type="match status" value="1"/>
</dbReference>
<feature type="transmembrane region" description="Helical" evidence="8">
    <location>
        <begin position="317"/>
        <end position="340"/>
    </location>
</feature>
<dbReference type="Gene3D" id="3.40.50.300">
    <property type="entry name" value="P-loop containing nucleotide triphosphate hydrolases"/>
    <property type="match status" value="1"/>
</dbReference>
<evidence type="ECO:0000256" key="3">
    <source>
        <dbReference type="ARBA" id="ARBA00022741"/>
    </source>
</evidence>
<dbReference type="InterPro" id="IPR003439">
    <property type="entry name" value="ABC_transporter-like_ATP-bd"/>
</dbReference>
<evidence type="ECO:0000256" key="2">
    <source>
        <dbReference type="ARBA" id="ARBA00022692"/>
    </source>
</evidence>
<sequence>MPSASAHLRPLRYASPFIIVTCASVLAVAAACFVPPSKRATLSPSQRAISKHVSVAICSLYLLEGMLQTLHPVFEADWAAEPDAVVYTTLSFLLWLVILLIHSDARRLYWLPNLITWILAMFLDTAITLPSFQSARHCPFDFVELSIRLLRIASLVLLCISITASAAISPPRDAEREPLLNSPHASLSASSFLGLQDVKCDEFGAEGNFQPSEQEEHIEKVGGWWAYLHEVKFLLPYIIPFRDRRRQCYALVMLVLMIGGRVSQLFGPRILGNIVQAISNNHDDSTLPRQILIYIFAVKVPYDVVLEPARKWLSVRLFYGSYLDLLLSLASHVAGLSYAFHENKQTGEMIAAIGQGQVINQFVDDFVESTLPLVLDIVAAFAYVTYLFDVYVALILSCTYVFYAIVTYKGTLLCAAARRKYRETSRVEWDVLHESIANWMSTFYLNRQDYQHNRLKTLSIQELAEQAYNYDISMAMRICQTLVVTLGYLGILLRTAHLTTHIEDAVGNFVALLFYWNLFTNPLFKLAHFYHSLVQVLVDVERLRQLMQAEPTVLDDESAQDLLFREGKVEYRNVSFAYDGDNPVINNLAFTIQAGSTVAFVGQSGSGKTTTCDKLLFRAYDVTKGAILIDDQDIRGVTQRSLRETVGIVRQEPIFNNETILENVRYARLEASDTEVIAACKEAAIHDQIMRFPMAYNTVVGERGVKLSGGERQRLAIAQLFLRNPKIVVLDEATSSVDNVAESEIQESFARICKGRTTIMIAHRLSTVQHADQIFVLDRGSIAERGTHDELLEKHGKYFQLWKKTQTVNQLKSDLKIIESRAIDAEEGLSCPASSDDSDCEDDCDSPADIMQFDGASSSKQANEERTGMRRRIRNIKYKFSGKIRTTTDEDIDSDSDDEEHMAPIRVLSPRATEASPPPTFSRRSSFSLKRSSRAQKTNVTSSQRSPSAVQGRTISAPISPVRVLTQAIWPMHDSVQHLPPSYMSSQEYVSEHRQAPHISTPSRIPVSISPLTTPVRAKQNTAREILLQSPRSPERSAALRSHPILKAEEEGDGFAATYHTARMSAGDPEGTGRGS</sequence>
<keyword evidence="4" id="KW-0067">ATP-binding</keyword>
<evidence type="ECO:0000313" key="12">
    <source>
        <dbReference type="Proteomes" id="UP001521785"/>
    </source>
</evidence>
<keyword evidence="5 8" id="KW-1133">Transmembrane helix</keyword>
<dbReference type="PANTHER" id="PTHR24221">
    <property type="entry name" value="ATP-BINDING CASSETTE SUB-FAMILY B"/>
    <property type="match status" value="1"/>
</dbReference>
<evidence type="ECO:0000259" key="9">
    <source>
        <dbReference type="PROSITE" id="PS50893"/>
    </source>
</evidence>
<protein>
    <recommendedName>
        <fullName evidence="13">Heavy metal tolerance protein</fullName>
    </recommendedName>
</protein>
<proteinExistence type="predicted"/>
<evidence type="ECO:0000256" key="8">
    <source>
        <dbReference type="SAM" id="Phobius"/>
    </source>
</evidence>
<reference evidence="11 12" key="1">
    <citation type="submission" date="2024-02" db="EMBL/GenBank/DDBJ databases">
        <title>De novo assembly and annotation of 12 fungi associated with fruit tree decline syndrome in Ontario, Canada.</title>
        <authorList>
            <person name="Sulman M."/>
            <person name="Ellouze W."/>
            <person name="Ilyukhin E."/>
        </authorList>
    </citation>
    <scope>NUCLEOTIDE SEQUENCE [LARGE SCALE GENOMIC DNA]</scope>
    <source>
        <strain evidence="11 12">M42-189</strain>
    </source>
</reference>
<dbReference type="Proteomes" id="UP001521785">
    <property type="component" value="Unassembled WGS sequence"/>
</dbReference>
<evidence type="ECO:0000256" key="7">
    <source>
        <dbReference type="SAM" id="MobiDB-lite"/>
    </source>
</evidence>
<dbReference type="Gene3D" id="1.20.1560.10">
    <property type="entry name" value="ABC transporter type 1, transmembrane domain"/>
    <property type="match status" value="1"/>
</dbReference>
<gene>
    <name evidence="11" type="ORF">SLS60_001694</name>
</gene>
<feature type="compositionally biased region" description="Acidic residues" evidence="7">
    <location>
        <begin position="836"/>
        <end position="846"/>
    </location>
</feature>
<evidence type="ECO:0000256" key="4">
    <source>
        <dbReference type="ARBA" id="ARBA00022840"/>
    </source>
</evidence>
<dbReference type="InterPro" id="IPR039421">
    <property type="entry name" value="Type_1_exporter"/>
</dbReference>
<feature type="compositionally biased region" description="Polar residues" evidence="7">
    <location>
        <begin position="935"/>
        <end position="954"/>
    </location>
</feature>
<feature type="region of interest" description="Disordered" evidence="7">
    <location>
        <begin position="887"/>
        <end position="954"/>
    </location>
</feature>
<keyword evidence="6 8" id="KW-0472">Membrane</keyword>
<evidence type="ECO:0008006" key="13">
    <source>
        <dbReference type="Google" id="ProtNLM"/>
    </source>
</evidence>
<comment type="subcellular location">
    <subcellularLocation>
        <location evidence="1">Membrane</location>
        <topology evidence="1">Multi-pass membrane protein</topology>
    </subcellularLocation>
</comment>
<feature type="transmembrane region" description="Helical" evidence="8">
    <location>
        <begin position="149"/>
        <end position="168"/>
    </location>
</feature>
<organism evidence="11 12">
    <name type="scientific">Paraconiothyrium brasiliense</name>
    <dbReference type="NCBI Taxonomy" id="300254"/>
    <lineage>
        <taxon>Eukaryota</taxon>
        <taxon>Fungi</taxon>
        <taxon>Dikarya</taxon>
        <taxon>Ascomycota</taxon>
        <taxon>Pezizomycotina</taxon>
        <taxon>Dothideomycetes</taxon>
        <taxon>Pleosporomycetidae</taxon>
        <taxon>Pleosporales</taxon>
        <taxon>Massarineae</taxon>
        <taxon>Didymosphaeriaceae</taxon>
        <taxon>Paraconiothyrium</taxon>
    </lineage>
</organism>
<feature type="transmembrane region" description="Helical" evidence="8">
    <location>
        <begin position="13"/>
        <end position="36"/>
    </location>
</feature>
<feature type="transmembrane region" description="Helical" evidence="8">
    <location>
        <begin position="84"/>
        <end position="101"/>
    </location>
</feature>
<feature type="domain" description="ABC transmembrane type-1" evidence="10">
    <location>
        <begin position="251"/>
        <end position="535"/>
    </location>
</feature>
<name>A0ABR3S035_9PLEO</name>
<dbReference type="Pfam" id="PF00005">
    <property type="entry name" value="ABC_tran"/>
    <property type="match status" value="1"/>
</dbReference>
<evidence type="ECO:0000256" key="5">
    <source>
        <dbReference type="ARBA" id="ARBA00022989"/>
    </source>
</evidence>
<evidence type="ECO:0000313" key="11">
    <source>
        <dbReference type="EMBL" id="KAL1610029.1"/>
    </source>
</evidence>
<dbReference type="PANTHER" id="PTHR24221:SF651">
    <property type="entry name" value="HEAVY METAL TOLERANCE PROTEIN"/>
    <property type="match status" value="1"/>
</dbReference>
<feature type="compositionally biased region" description="Low complexity" evidence="7">
    <location>
        <begin position="921"/>
        <end position="930"/>
    </location>
</feature>
<keyword evidence="3" id="KW-0547">Nucleotide-binding</keyword>
<evidence type="ECO:0000256" key="1">
    <source>
        <dbReference type="ARBA" id="ARBA00004141"/>
    </source>
</evidence>
<dbReference type="InterPro" id="IPR011527">
    <property type="entry name" value="ABC1_TM_dom"/>
</dbReference>
<dbReference type="PROSITE" id="PS00211">
    <property type="entry name" value="ABC_TRANSPORTER_1"/>
    <property type="match status" value="1"/>
</dbReference>
<dbReference type="InterPro" id="IPR027417">
    <property type="entry name" value="P-loop_NTPase"/>
</dbReference>
<feature type="transmembrane region" description="Helical" evidence="8">
    <location>
        <begin position="377"/>
        <end position="403"/>
    </location>
</feature>
<dbReference type="PROSITE" id="PS50893">
    <property type="entry name" value="ABC_TRANSPORTER_2"/>
    <property type="match status" value="1"/>
</dbReference>